<reference evidence="1" key="1">
    <citation type="submission" date="2018-11" db="EMBL/GenBank/DDBJ databases">
        <authorList>
            <consortium name="Pathogen Informatics"/>
        </authorList>
    </citation>
    <scope>NUCLEOTIDE SEQUENCE</scope>
</reference>
<gene>
    <name evidence="1" type="ORF">PXEA_LOCUS22805</name>
</gene>
<dbReference type="Proteomes" id="UP000784294">
    <property type="component" value="Unassembled WGS sequence"/>
</dbReference>
<keyword evidence="2" id="KW-1185">Reference proteome</keyword>
<accession>A0A448X6L3</accession>
<comment type="caution">
    <text evidence="1">The sequence shown here is derived from an EMBL/GenBank/DDBJ whole genome shotgun (WGS) entry which is preliminary data.</text>
</comment>
<name>A0A448X6L3_9PLAT</name>
<evidence type="ECO:0000313" key="2">
    <source>
        <dbReference type="Proteomes" id="UP000784294"/>
    </source>
</evidence>
<proteinExistence type="predicted"/>
<dbReference type="EMBL" id="CAAALY010102462">
    <property type="protein sequence ID" value="VEL29365.1"/>
    <property type="molecule type" value="Genomic_DNA"/>
</dbReference>
<protein>
    <submittedName>
        <fullName evidence="1">Uncharacterized protein</fullName>
    </submittedName>
</protein>
<sequence>MYRRLITPCQIPVLSSTVPTLGLNLATCEFTECDKKADCFWRPFKQKGVDGHPYECVCRNFWMSPHWRTDIKPGTICISKQTLFLLCPTCYYALVCQYPFVRLHLCMHLERHGCVSTSSEA</sequence>
<organism evidence="1 2">
    <name type="scientific">Protopolystoma xenopodis</name>
    <dbReference type="NCBI Taxonomy" id="117903"/>
    <lineage>
        <taxon>Eukaryota</taxon>
        <taxon>Metazoa</taxon>
        <taxon>Spiralia</taxon>
        <taxon>Lophotrochozoa</taxon>
        <taxon>Platyhelminthes</taxon>
        <taxon>Monogenea</taxon>
        <taxon>Polyopisthocotylea</taxon>
        <taxon>Polystomatidea</taxon>
        <taxon>Polystomatidae</taxon>
        <taxon>Protopolystoma</taxon>
    </lineage>
</organism>
<dbReference type="AlphaFoldDB" id="A0A448X6L3"/>
<evidence type="ECO:0000313" key="1">
    <source>
        <dbReference type="EMBL" id="VEL29365.1"/>
    </source>
</evidence>